<protein>
    <submittedName>
        <fullName evidence="2">Chloride channel protein</fullName>
    </submittedName>
</protein>
<name>S4PAB7_9NEOP</name>
<proteinExistence type="predicted"/>
<dbReference type="AlphaFoldDB" id="S4PAB7"/>
<organism evidence="2">
    <name type="scientific">Pararge aegeria</name>
    <name type="common">speckled wood butterfly</name>
    <dbReference type="NCBI Taxonomy" id="116150"/>
    <lineage>
        <taxon>Eukaryota</taxon>
        <taxon>Metazoa</taxon>
        <taxon>Ecdysozoa</taxon>
        <taxon>Arthropoda</taxon>
        <taxon>Hexapoda</taxon>
        <taxon>Insecta</taxon>
        <taxon>Pterygota</taxon>
        <taxon>Neoptera</taxon>
        <taxon>Endopterygota</taxon>
        <taxon>Lepidoptera</taxon>
        <taxon>Glossata</taxon>
        <taxon>Ditrysia</taxon>
        <taxon>Papilionoidea</taxon>
        <taxon>Nymphalidae</taxon>
        <taxon>Satyrinae</taxon>
        <taxon>Satyrini</taxon>
        <taxon>Parargina</taxon>
        <taxon>Pararge</taxon>
    </lineage>
</organism>
<feature type="compositionally biased region" description="Basic residues" evidence="1">
    <location>
        <begin position="34"/>
        <end position="43"/>
    </location>
</feature>
<feature type="non-terminal residue" evidence="2">
    <location>
        <position position="1"/>
    </location>
</feature>
<evidence type="ECO:0000256" key="1">
    <source>
        <dbReference type="SAM" id="MobiDB-lite"/>
    </source>
</evidence>
<reference evidence="2" key="1">
    <citation type="journal article" date="2013" name="BMC Genomics">
        <title>Unscrambling butterfly oogenesis.</title>
        <authorList>
            <person name="Carter J.M."/>
            <person name="Baker S.C."/>
            <person name="Pink R."/>
            <person name="Carter D.R."/>
            <person name="Collins A."/>
            <person name="Tomlin J."/>
            <person name="Gibbs M."/>
            <person name="Breuker C.J."/>
        </authorList>
    </citation>
    <scope>NUCLEOTIDE SEQUENCE</scope>
    <source>
        <tissue evidence="2">Ovary</tissue>
    </source>
</reference>
<dbReference type="EMBL" id="GAIX01005106">
    <property type="protein sequence ID" value="JAA87454.1"/>
    <property type="molecule type" value="Transcribed_RNA"/>
</dbReference>
<feature type="region of interest" description="Disordered" evidence="1">
    <location>
        <begin position="1"/>
        <end position="101"/>
    </location>
</feature>
<accession>S4PAB7</accession>
<feature type="compositionally biased region" description="Basic and acidic residues" evidence="1">
    <location>
        <begin position="72"/>
        <end position="87"/>
    </location>
</feature>
<sequence length="125" mass="13851">AHVGRHHGPVSGGVRRTAIAPDRRLPATQPHPGHGAHHRHRPNAHGDRGGHVSQARPSTDARHAQRAAARSNNEERCPSAREADGQRRSQFRVVQLTRKDGLPLRRRRITRVRLNTDGSGEHTTI</sequence>
<evidence type="ECO:0000313" key="2">
    <source>
        <dbReference type="EMBL" id="JAA87454.1"/>
    </source>
</evidence>
<reference evidence="2" key="2">
    <citation type="submission" date="2013-05" db="EMBL/GenBank/DDBJ databases">
        <authorList>
            <person name="Carter J.-M."/>
            <person name="Baker S.C."/>
            <person name="Pink R."/>
            <person name="Carter D.R.F."/>
            <person name="Collins A."/>
            <person name="Tomlin J."/>
            <person name="Gibbs M."/>
            <person name="Breuker C.J."/>
        </authorList>
    </citation>
    <scope>NUCLEOTIDE SEQUENCE</scope>
    <source>
        <tissue evidence="2">Ovary</tissue>
    </source>
</reference>